<keyword evidence="3" id="KW-1185">Reference proteome</keyword>
<dbReference type="InterPro" id="IPR041588">
    <property type="entry name" value="Integrase_H2C2"/>
</dbReference>
<organism evidence="2 3">
    <name type="scientific">Gigaspora margarita</name>
    <dbReference type="NCBI Taxonomy" id="4874"/>
    <lineage>
        <taxon>Eukaryota</taxon>
        <taxon>Fungi</taxon>
        <taxon>Fungi incertae sedis</taxon>
        <taxon>Mucoromycota</taxon>
        <taxon>Glomeromycotina</taxon>
        <taxon>Glomeromycetes</taxon>
        <taxon>Diversisporales</taxon>
        <taxon>Gigasporaceae</taxon>
        <taxon>Gigaspora</taxon>
    </lineage>
</organism>
<evidence type="ECO:0000313" key="2">
    <source>
        <dbReference type="EMBL" id="CAG8661610.1"/>
    </source>
</evidence>
<gene>
    <name evidence="2" type="ORF">GMARGA_LOCUS9912</name>
</gene>
<dbReference type="InterPro" id="IPR052160">
    <property type="entry name" value="Gypsy_RT_Integrase-like"/>
</dbReference>
<dbReference type="Pfam" id="PF17921">
    <property type="entry name" value="Integrase_H2C2"/>
    <property type="match status" value="1"/>
</dbReference>
<evidence type="ECO:0000313" key="3">
    <source>
        <dbReference type="Proteomes" id="UP000789901"/>
    </source>
</evidence>
<accession>A0ABN7UT45</accession>
<protein>
    <submittedName>
        <fullName evidence="2">1485_t:CDS:1</fullName>
    </submittedName>
</protein>
<proteinExistence type="predicted"/>
<name>A0ABN7UT45_GIGMA</name>
<reference evidence="2 3" key="1">
    <citation type="submission" date="2021-06" db="EMBL/GenBank/DDBJ databases">
        <authorList>
            <person name="Kallberg Y."/>
            <person name="Tangrot J."/>
            <person name="Rosling A."/>
        </authorList>
    </citation>
    <scope>NUCLEOTIDE SEQUENCE [LARGE SCALE GENOMIC DNA]</scope>
    <source>
        <strain evidence="2 3">120-4 pot B 10/14</strain>
    </source>
</reference>
<dbReference type="Gene3D" id="1.10.340.70">
    <property type="match status" value="1"/>
</dbReference>
<dbReference type="EMBL" id="CAJVQB010005430">
    <property type="protein sequence ID" value="CAG8661610.1"/>
    <property type="molecule type" value="Genomic_DNA"/>
</dbReference>
<feature type="domain" description="Integrase zinc-binding" evidence="1">
    <location>
        <begin position="25"/>
        <end position="79"/>
    </location>
</feature>
<sequence>MDPANYENLKNKQESDNPLRVLKREQVEFILKAVYEDPVSGHLGERAIIDKIGKQYYWNQMVADIRNFIKGCDACQRQGKPKTKELLYPIKITQPFD</sequence>
<dbReference type="Proteomes" id="UP000789901">
    <property type="component" value="Unassembled WGS sequence"/>
</dbReference>
<dbReference type="PANTHER" id="PTHR47266">
    <property type="entry name" value="ENDONUCLEASE-RELATED"/>
    <property type="match status" value="1"/>
</dbReference>
<comment type="caution">
    <text evidence="2">The sequence shown here is derived from an EMBL/GenBank/DDBJ whole genome shotgun (WGS) entry which is preliminary data.</text>
</comment>
<evidence type="ECO:0000259" key="1">
    <source>
        <dbReference type="Pfam" id="PF17921"/>
    </source>
</evidence>